<dbReference type="STRING" id="96561.Dole_2781"/>
<keyword evidence="1" id="KW-1133">Transmembrane helix</keyword>
<dbReference type="OrthoDB" id="9779114at2"/>
<reference evidence="2 3" key="1">
    <citation type="submission" date="2007-10" db="EMBL/GenBank/DDBJ databases">
        <title>Complete sequence of Desulfococcus oleovorans Hxd3.</title>
        <authorList>
            <consortium name="US DOE Joint Genome Institute"/>
            <person name="Copeland A."/>
            <person name="Lucas S."/>
            <person name="Lapidus A."/>
            <person name="Barry K."/>
            <person name="Glavina del Rio T."/>
            <person name="Dalin E."/>
            <person name="Tice H."/>
            <person name="Pitluck S."/>
            <person name="Kiss H."/>
            <person name="Brettin T."/>
            <person name="Bruce D."/>
            <person name="Detter J.C."/>
            <person name="Han C."/>
            <person name="Schmutz J."/>
            <person name="Larimer F."/>
            <person name="Land M."/>
            <person name="Hauser L."/>
            <person name="Kyrpides N."/>
            <person name="Kim E."/>
            <person name="Wawrik B."/>
            <person name="Richardson P."/>
        </authorList>
    </citation>
    <scope>NUCLEOTIDE SEQUENCE [LARGE SCALE GENOMIC DNA]</scope>
    <source>
        <strain evidence="3">DSM 6200 / JCM 39069 / Hxd3</strain>
    </source>
</reference>
<organism evidence="2 3">
    <name type="scientific">Desulfosudis oleivorans (strain DSM 6200 / JCM 39069 / Hxd3)</name>
    <name type="common">Desulfococcus oleovorans</name>
    <dbReference type="NCBI Taxonomy" id="96561"/>
    <lineage>
        <taxon>Bacteria</taxon>
        <taxon>Pseudomonadati</taxon>
        <taxon>Thermodesulfobacteriota</taxon>
        <taxon>Desulfobacteria</taxon>
        <taxon>Desulfobacterales</taxon>
        <taxon>Desulfosudaceae</taxon>
        <taxon>Desulfosudis</taxon>
    </lineage>
</organism>
<evidence type="ECO:0000313" key="3">
    <source>
        <dbReference type="Proteomes" id="UP000008561"/>
    </source>
</evidence>
<keyword evidence="1" id="KW-0472">Membrane</keyword>
<evidence type="ECO:0000313" key="2">
    <source>
        <dbReference type="EMBL" id="ABW68584.1"/>
    </source>
</evidence>
<keyword evidence="1" id="KW-0812">Transmembrane</keyword>
<feature type="transmembrane region" description="Helical" evidence="1">
    <location>
        <begin position="44"/>
        <end position="67"/>
    </location>
</feature>
<proteinExistence type="predicted"/>
<dbReference type="HOGENOM" id="CLU_1238584_0_0_7"/>
<feature type="transmembrane region" description="Helical" evidence="1">
    <location>
        <begin position="151"/>
        <end position="176"/>
    </location>
</feature>
<gene>
    <name evidence="2" type="ordered locus">Dole_2781</name>
</gene>
<feature type="transmembrane region" description="Helical" evidence="1">
    <location>
        <begin position="182"/>
        <end position="198"/>
    </location>
</feature>
<evidence type="ECO:0000256" key="1">
    <source>
        <dbReference type="SAM" id="Phobius"/>
    </source>
</evidence>
<dbReference type="RefSeq" id="WP_012176195.1">
    <property type="nucleotide sequence ID" value="NC_009943.1"/>
</dbReference>
<keyword evidence="3" id="KW-1185">Reference proteome</keyword>
<accession>A8ZXV7</accession>
<feature type="transmembrane region" description="Helical" evidence="1">
    <location>
        <begin position="79"/>
        <end position="100"/>
    </location>
</feature>
<dbReference type="Proteomes" id="UP000008561">
    <property type="component" value="Chromosome"/>
</dbReference>
<dbReference type="eggNOG" id="COG0398">
    <property type="taxonomic scope" value="Bacteria"/>
</dbReference>
<dbReference type="KEGG" id="dol:Dole_2781"/>
<dbReference type="AlphaFoldDB" id="A8ZXV7"/>
<protein>
    <submittedName>
        <fullName evidence="2">SNARE associated Golgi protein</fullName>
    </submittedName>
</protein>
<dbReference type="EMBL" id="CP000859">
    <property type="protein sequence ID" value="ABW68584.1"/>
    <property type="molecule type" value="Genomic_DNA"/>
</dbReference>
<name>A8ZXV7_DESOH</name>
<sequence length="223" mass="24542">MALSRTKKLVLLAIAVLLLAAFGYLVWRYVPVRDLVALVNEEIPPWLFVCLMALLPLVGAPISLFYALAGIVFPMGMGVLVTALVIPFHLAGFFLLARAVKTPIERILARRGHRPPAIPAHRRASFCLIMNMLPIPYVVKNYLQPLAGIRFPLFFWVSWPVQLVLALPMVLIGSAATDMDPVLLSIAVVLFAGMYAVVRRIEKRYAGAIPAQDDGEEPSDTAL</sequence>